<dbReference type="GO" id="GO:0004146">
    <property type="term" value="F:dihydrofolate reductase activity"/>
    <property type="evidence" value="ECO:0007669"/>
    <property type="project" value="UniProtKB-EC"/>
</dbReference>
<evidence type="ECO:0000259" key="8">
    <source>
        <dbReference type="PROSITE" id="PS51330"/>
    </source>
</evidence>
<evidence type="ECO:0000313" key="9">
    <source>
        <dbReference type="EMBL" id="OGC87508.1"/>
    </source>
</evidence>
<evidence type="ECO:0000256" key="4">
    <source>
        <dbReference type="ARBA" id="ARBA00022563"/>
    </source>
</evidence>
<evidence type="ECO:0000256" key="2">
    <source>
        <dbReference type="ARBA" id="ARBA00009539"/>
    </source>
</evidence>
<evidence type="ECO:0000256" key="5">
    <source>
        <dbReference type="ARBA" id="ARBA00022857"/>
    </source>
</evidence>
<dbReference type="PANTHER" id="PTHR48069">
    <property type="entry name" value="DIHYDROFOLATE REDUCTASE"/>
    <property type="match status" value="1"/>
</dbReference>
<gene>
    <name evidence="9" type="ORF">A3B33_02570</name>
</gene>
<dbReference type="GO" id="GO:0046452">
    <property type="term" value="P:dihydrofolate metabolic process"/>
    <property type="evidence" value="ECO:0007669"/>
    <property type="project" value="TreeGrafter"/>
</dbReference>
<evidence type="ECO:0000313" key="10">
    <source>
        <dbReference type="Proteomes" id="UP000176943"/>
    </source>
</evidence>
<sequence length="169" mass="18798">MEEPVIAAVVAMGRNRELGKDGKLLWQIPEDLRRFKELTKGHPVILGRKTFESIVSYLGGPLLERTNIVVTRSSTPLGINGPNVIVAHSVEEALAKGKALDALVFVGGGAQIYEAALPYTDKLYLTLIDDEKEGDSFFPAYETEFTQVVHDEAHECNGLKYRWVDLNRK</sequence>
<dbReference type="SUPFAM" id="SSF53597">
    <property type="entry name" value="Dihydrofolate reductase-like"/>
    <property type="match status" value="1"/>
</dbReference>
<evidence type="ECO:0000256" key="1">
    <source>
        <dbReference type="ARBA" id="ARBA00004903"/>
    </source>
</evidence>
<dbReference type="Proteomes" id="UP000176943">
    <property type="component" value="Unassembled WGS sequence"/>
</dbReference>
<feature type="domain" description="DHFR" evidence="8">
    <location>
        <begin position="5"/>
        <end position="168"/>
    </location>
</feature>
<evidence type="ECO:0000256" key="6">
    <source>
        <dbReference type="ARBA" id="ARBA00023002"/>
    </source>
</evidence>
<keyword evidence="4 7" id="KW-0554">One-carbon metabolism</keyword>
<comment type="similarity">
    <text evidence="2 7">Belongs to the dihydrofolate reductase family.</text>
</comment>
<keyword evidence="6 7" id="KW-0560">Oxidoreductase</keyword>
<organism evidence="9 10">
    <name type="scientific">Candidatus Adlerbacteria bacterium RIFCSPLOWO2_01_FULL_54_16</name>
    <dbReference type="NCBI Taxonomy" id="1797244"/>
    <lineage>
        <taxon>Bacteria</taxon>
        <taxon>Candidatus Adleribacteriota</taxon>
    </lineage>
</organism>
<protein>
    <recommendedName>
        <fullName evidence="3 7">Dihydrofolate reductase</fullName>
        <ecNumber evidence="3 7">1.5.1.3</ecNumber>
    </recommendedName>
</protein>
<dbReference type="AlphaFoldDB" id="A0A1F4Y0Y1"/>
<dbReference type="InterPro" id="IPR012259">
    <property type="entry name" value="DHFR"/>
</dbReference>
<dbReference type="GO" id="GO:0046655">
    <property type="term" value="P:folic acid metabolic process"/>
    <property type="evidence" value="ECO:0007669"/>
    <property type="project" value="TreeGrafter"/>
</dbReference>
<dbReference type="EC" id="1.5.1.3" evidence="3 7"/>
<dbReference type="InterPro" id="IPR024072">
    <property type="entry name" value="DHFR-like_dom_sf"/>
</dbReference>
<dbReference type="PANTHER" id="PTHR48069:SF3">
    <property type="entry name" value="DIHYDROFOLATE REDUCTASE"/>
    <property type="match status" value="1"/>
</dbReference>
<reference evidence="9 10" key="1">
    <citation type="journal article" date="2016" name="Nat. Commun.">
        <title>Thousands of microbial genomes shed light on interconnected biogeochemical processes in an aquifer system.</title>
        <authorList>
            <person name="Anantharaman K."/>
            <person name="Brown C.T."/>
            <person name="Hug L.A."/>
            <person name="Sharon I."/>
            <person name="Castelle C.J."/>
            <person name="Probst A.J."/>
            <person name="Thomas B.C."/>
            <person name="Singh A."/>
            <person name="Wilkins M.J."/>
            <person name="Karaoz U."/>
            <person name="Brodie E.L."/>
            <person name="Williams K.H."/>
            <person name="Hubbard S.S."/>
            <person name="Banfield J.F."/>
        </authorList>
    </citation>
    <scope>NUCLEOTIDE SEQUENCE [LARGE SCALE GENOMIC DNA]</scope>
</reference>
<comment type="pathway">
    <text evidence="1 7">Cofactor biosynthesis; tetrahydrofolate biosynthesis; 5,6,7,8-tetrahydrofolate from 7,8-dihydrofolate: step 1/1.</text>
</comment>
<comment type="function">
    <text evidence="7">Key enzyme in folate metabolism. Catalyzes an essential reaction for de novo glycine and purine synthesis, and for DNA precursor synthesis.</text>
</comment>
<keyword evidence="5 7" id="KW-0521">NADP</keyword>
<dbReference type="PRINTS" id="PR00070">
    <property type="entry name" value="DHFR"/>
</dbReference>
<dbReference type="GO" id="GO:0006730">
    <property type="term" value="P:one-carbon metabolic process"/>
    <property type="evidence" value="ECO:0007669"/>
    <property type="project" value="UniProtKB-KW"/>
</dbReference>
<dbReference type="GO" id="GO:0050661">
    <property type="term" value="F:NADP binding"/>
    <property type="evidence" value="ECO:0007669"/>
    <property type="project" value="InterPro"/>
</dbReference>
<proteinExistence type="inferred from homology"/>
<dbReference type="UniPathway" id="UPA00077">
    <property type="reaction ID" value="UER00158"/>
</dbReference>
<dbReference type="PIRSF" id="PIRSF000194">
    <property type="entry name" value="DHFR"/>
    <property type="match status" value="1"/>
</dbReference>
<comment type="catalytic activity">
    <reaction evidence="7">
        <text>(6S)-5,6,7,8-tetrahydrofolate + NADP(+) = 7,8-dihydrofolate + NADPH + H(+)</text>
        <dbReference type="Rhea" id="RHEA:15009"/>
        <dbReference type="ChEBI" id="CHEBI:15378"/>
        <dbReference type="ChEBI" id="CHEBI:57451"/>
        <dbReference type="ChEBI" id="CHEBI:57453"/>
        <dbReference type="ChEBI" id="CHEBI:57783"/>
        <dbReference type="ChEBI" id="CHEBI:58349"/>
        <dbReference type="EC" id="1.5.1.3"/>
    </reaction>
</comment>
<name>A0A1F4Y0Y1_9BACT</name>
<accession>A0A1F4Y0Y1</accession>
<dbReference type="Gene3D" id="3.40.430.10">
    <property type="entry name" value="Dihydrofolate Reductase, subunit A"/>
    <property type="match status" value="1"/>
</dbReference>
<dbReference type="InterPro" id="IPR001796">
    <property type="entry name" value="DHFR_dom"/>
</dbReference>
<comment type="caution">
    <text evidence="9">The sequence shown here is derived from an EMBL/GenBank/DDBJ whole genome shotgun (WGS) entry which is preliminary data.</text>
</comment>
<dbReference type="CDD" id="cd00209">
    <property type="entry name" value="DHFR"/>
    <property type="match status" value="1"/>
</dbReference>
<evidence type="ECO:0000256" key="7">
    <source>
        <dbReference type="PIRNR" id="PIRNR000194"/>
    </source>
</evidence>
<dbReference type="Pfam" id="PF00186">
    <property type="entry name" value="DHFR_1"/>
    <property type="match status" value="1"/>
</dbReference>
<dbReference type="EMBL" id="MEWY01000002">
    <property type="protein sequence ID" value="OGC87508.1"/>
    <property type="molecule type" value="Genomic_DNA"/>
</dbReference>
<dbReference type="GO" id="GO:0046654">
    <property type="term" value="P:tetrahydrofolate biosynthetic process"/>
    <property type="evidence" value="ECO:0007669"/>
    <property type="project" value="UniProtKB-UniPathway"/>
</dbReference>
<evidence type="ECO:0000256" key="3">
    <source>
        <dbReference type="ARBA" id="ARBA00012856"/>
    </source>
</evidence>
<dbReference type="PROSITE" id="PS51330">
    <property type="entry name" value="DHFR_2"/>
    <property type="match status" value="1"/>
</dbReference>